<dbReference type="Pfam" id="PF12802">
    <property type="entry name" value="MarR_2"/>
    <property type="match status" value="1"/>
</dbReference>
<evidence type="ECO:0000313" key="3">
    <source>
        <dbReference type="EMBL" id="BAK37639.1"/>
    </source>
</evidence>
<protein>
    <submittedName>
        <fullName evidence="3">Putative MarR family transcriptional regulator</fullName>
    </submittedName>
</protein>
<evidence type="ECO:0000259" key="2">
    <source>
        <dbReference type="PROSITE" id="PS50995"/>
    </source>
</evidence>
<dbReference type="PANTHER" id="PTHR33164:SF104">
    <property type="entry name" value="TRANSCRIPTIONAL REGULATORY PROTEIN"/>
    <property type="match status" value="1"/>
</dbReference>
<dbReference type="HOGENOM" id="CLU_083287_27_5_11"/>
<accession>F5XE91</accession>
<dbReference type="Proteomes" id="UP000007947">
    <property type="component" value="Chromosome"/>
</dbReference>
<dbReference type="GO" id="GO:0003700">
    <property type="term" value="F:DNA-binding transcription factor activity"/>
    <property type="evidence" value="ECO:0007669"/>
    <property type="project" value="InterPro"/>
</dbReference>
<name>F5XE91_MICPN</name>
<dbReference type="RefSeq" id="WP_013865470.1">
    <property type="nucleotide sequence ID" value="NC_015635.1"/>
</dbReference>
<organism evidence="3 4">
    <name type="scientific">Microlunatus phosphovorus (strain ATCC 700054 / DSM 10555 / JCM 9379 / NBRC 101784 / NCIMB 13414 / VKM Ac-1990 / NM-1)</name>
    <dbReference type="NCBI Taxonomy" id="1032480"/>
    <lineage>
        <taxon>Bacteria</taxon>
        <taxon>Bacillati</taxon>
        <taxon>Actinomycetota</taxon>
        <taxon>Actinomycetes</taxon>
        <taxon>Propionibacteriales</taxon>
        <taxon>Propionibacteriaceae</taxon>
        <taxon>Microlunatus</taxon>
    </lineage>
</organism>
<dbReference type="STRING" id="1032480.MLP_46250"/>
<gene>
    <name evidence="3" type="ordered locus">MLP_46250</name>
</gene>
<dbReference type="SMART" id="SM00347">
    <property type="entry name" value="HTH_MARR"/>
    <property type="match status" value="1"/>
</dbReference>
<dbReference type="InterPro" id="IPR039422">
    <property type="entry name" value="MarR/SlyA-like"/>
</dbReference>
<dbReference type="InterPro" id="IPR036388">
    <property type="entry name" value="WH-like_DNA-bd_sf"/>
</dbReference>
<dbReference type="eggNOG" id="COG1846">
    <property type="taxonomic scope" value="Bacteria"/>
</dbReference>
<proteinExistence type="predicted"/>
<feature type="compositionally biased region" description="Polar residues" evidence="1">
    <location>
        <begin position="196"/>
        <end position="205"/>
    </location>
</feature>
<dbReference type="KEGG" id="mph:MLP_46250"/>
<dbReference type="InterPro" id="IPR000835">
    <property type="entry name" value="HTH_MarR-typ"/>
</dbReference>
<evidence type="ECO:0000256" key="1">
    <source>
        <dbReference type="SAM" id="MobiDB-lite"/>
    </source>
</evidence>
<dbReference type="EMBL" id="AP012204">
    <property type="protein sequence ID" value="BAK37639.1"/>
    <property type="molecule type" value="Genomic_DNA"/>
</dbReference>
<dbReference type="GO" id="GO:0006950">
    <property type="term" value="P:response to stress"/>
    <property type="evidence" value="ECO:0007669"/>
    <property type="project" value="TreeGrafter"/>
</dbReference>
<evidence type="ECO:0000313" key="4">
    <source>
        <dbReference type="Proteomes" id="UP000007947"/>
    </source>
</evidence>
<dbReference type="PROSITE" id="PS50995">
    <property type="entry name" value="HTH_MARR_2"/>
    <property type="match status" value="1"/>
</dbReference>
<feature type="domain" description="HTH marR-type" evidence="2">
    <location>
        <begin position="39"/>
        <end position="173"/>
    </location>
</feature>
<dbReference type="SUPFAM" id="SSF46785">
    <property type="entry name" value="Winged helix' DNA-binding domain"/>
    <property type="match status" value="1"/>
</dbReference>
<sequence length="205" mass="22345">MSVEKSGLESSQVVGSEEDAADLGNLVAAYVAAGADESVQRVITAVHRLSRRLNQWYDQKLADLSVSGGEWTVLNEIARADGHWLTPTRLAEAAHVAPSSMTHRLDRMVERDLVHRTPDRDKRNRILVALTPAGWQLYETAIREANLVEADLMRGLTARQVDDLAYLLEELLAGLAAAGSTRRRAGRPTPAATAPQQGVTETDQA</sequence>
<dbReference type="PRINTS" id="PR00598">
    <property type="entry name" value="HTHMARR"/>
</dbReference>
<dbReference type="InterPro" id="IPR036390">
    <property type="entry name" value="WH_DNA-bd_sf"/>
</dbReference>
<dbReference type="Gene3D" id="1.10.10.10">
    <property type="entry name" value="Winged helix-like DNA-binding domain superfamily/Winged helix DNA-binding domain"/>
    <property type="match status" value="1"/>
</dbReference>
<dbReference type="AlphaFoldDB" id="F5XE91"/>
<feature type="region of interest" description="Disordered" evidence="1">
    <location>
        <begin position="179"/>
        <end position="205"/>
    </location>
</feature>
<dbReference type="PANTHER" id="PTHR33164">
    <property type="entry name" value="TRANSCRIPTIONAL REGULATOR, MARR FAMILY"/>
    <property type="match status" value="1"/>
</dbReference>
<keyword evidence="4" id="KW-1185">Reference proteome</keyword>
<reference evidence="3 4" key="1">
    <citation type="submission" date="2011-05" db="EMBL/GenBank/DDBJ databases">
        <title>Whole genome sequence of Microlunatus phosphovorus NM-1.</title>
        <authorList>
            <person name="Hosoyama A."/>
            <person name="Sasaki K."/>
            <person name="Harada T."/>
            <person name="Igarashi R."/>
            <person name="Kawakoshi A."/>
            <person name="Sasagawa M."/>
            <person name="Fukada J."/>
            <person name="Nakamura S."/>
            <person name="Katano Y."/>
            <person name="Hanada S."/>
            <person name="Kamagata Y."/>
            <person name="Nakamura N."/>
            <person name="Yamazaki S."/>
            <person name="Fujita N."/>
        </authorList>
    </citation>
    <scope>NUCLEOTIDE SEQUENCE [LARGE SCALE GENOMIC DNA]</scope>
    <source>
        <strain evidence="4">ATCC 700054 / DSM 10555 / JCM 9379 / NBRC 101784 / NCIMB 13414 / VKM Ac-1990 / NM-1</strain>
    </source>
</reference>